<accession>A0ACC7M3K8</accession>
<gene>
    <name evidence="1" type="ORF">QPK29_001975</name>
</gene>
<reference evidence="1" key="1">
    <citation type="submission" date="2024-11" db="EMBL/GenBank/DDBJ databases">
        <title>Description of Massilia orientalis sp. nov., isolated from rhizosphere soil of Ageratina adenophora.</title>
        <authorList>
            <person name="Wang Y."/>
        </authorList>
    </citation>
    <scope>NUCLEOTIDE SEQUENCE</scope>
    <source>
        <strain evidence="1">YIM B02787</strain>
    </source>
</reference>
<dbReference type="EC" id="2.7.7.65" evidence="1"/>
<proteinExistence type="predicted"/>
<comment type="caution">
    <text evidence="1">The sequence shown here is derived from an EMBL/GenBank/DDBJ whole genome shotgun (WGS) entry which is preliminary data.</text>
</comment>
<protein>
    <submittedName>
        <fullName evidence="1">Diguanylate cyclase</fullName>
        <ecNumber evidence="1">2.7.7.65</ecNumber>
    </submittedName>
</protein>
<name>A0ACC7M3K8_9BURK</name>
<sequence length="510" mass="56016">MLQSQAGQAGQDRVDALDGGRRPLKVVTIALIVMACLTSVAVMAWSGYHSRALELSGASISASNTAHTLANQANSSFKMADTVLVSLVDKVEVEGWSAANMARLRALMMKHMADMPALQGLFIYDEKGRWIVNSAGTRFDGRNNSDRAYFQYHKQHPGPGVHVGGPIIGRTSGAWIIPVSRRIDHPDGSFAGVALATIKIDFFRTFYEGLDIGSDGRIMMTLDDGTLLLRVPFDTASIGRDTRKDPVFRLRGRDAEIDGATFIRTESRVGDYPARITVLRSKDVALRPWLHSAILSYLALFVLIAGLLLLGRRAVRQIGLRDQLQRDLLTTKALLETANASLSAMAYVDGLTELFNRRYYEQTWEREHRRAFRNRASLAVLMIDVDHFKRYNDRYGHLAGDECLKTVAQAMLRGLRRSGDLAARYGGEEFVVLLPDTDLAGAREVAEKIHASVAAHALRHEASPLGVVTVSIGAYAAVPEQADDPDRAFGAHADAALYRAKEAGRNRTAT</sequence>
<keyword evidence="1" id="KW-0808">Transferase</keyword>
<keyword evidence="2" id="KW-1185">Reference proteome</keyword>
<organism evidence="1 2">
    <name type="scientific">Massilia orientalis</name>
    <dbReference type="NCBI Taxonomy" id="3050128"/>
    <lineage>
        <taxon>Bacteria</taxon>
        <taxon>Pseudomonadati</taxon>
        <taxon>Pseudomonadota</taxon>
        <taxon>Betaproteobacteria</taxon>
        <taxon>Burkholderiales</taxon>
        <taxon>Oxalobacteraceae</taxon>
        <taxon>Telluria group</taxon>
        <taxon>Massilia</taxon>
    </lineage>
</organism>
<dbReference type="EMBL" id="JASNRB020000001">
    <property type="protein sequence ID" value="MFJ1466466.1"/>
    <property type="molecule type" value="Genomic_DNA"/>
</dbReference>
<evidence type="ECO:0000313" key="2">
    <source>
        <dbReference type="Proteomes" id="UP001168096"/>
    </source>
</evidence>
<dbReference type="Proteomes" id="UP001168096">
    <property type="component" value="Unassembled WGS sequence"/>
</dbReference>
<keyword evidence="1" id="KW-0548">Nucleotidyltransferase</keyword>
<evidence type="ECO:0000313" key="1">
    <source>
        <dbReference type="EMBL" id="MFJ1466466.1"/>
    </source>
</evidence>